<evidence type="ECO:0000313" key="4">
    <source>
        <dbReference type="Proteomes" id="UP000578531"/>
    </source>
</evidence>
<proteinExistence type="predicted"/>
<name>A0A8H6L7V0_9LECA</name>
<protein>
    <submittedName>
        <fullName evidence="3">Uncharacterized protein</fullName>
    </submittedName>
</protein>
<organism evidence="3 4">
    <name type="scientific">Letharia columbiana</name>
    <dbReference type="NCBI Taxonomy" id="112416"/>
    <lineage>
        <taxon>Eukaryota</taxon>
        <taxon>Fungi</taxon>
        <taxon>Dikarya</taxon>
        <taxon>Ascomycota</taxon>
        <taxon>Pezizomycotina</taxon>
        <taxon>Lecanoromycetes</taxon>
        <taxon>OSLEUM clade</taxon>
        <taxon>Lecanoromycetidae</taxon>
        <taxon>Lecanorales</taxon>
        <taxon>Lecanorineae</taxon>
        <taxon>Parmeliaceae</taxon>
        <taxon>Letharia</taxon>
    </lineage>
</organism>
<dbReference type="AlphaFoldDB" id="A0A8H6L7V0"/>
<sequence length="291" mass="32720">MARGNDSGQAGTEGNSVTPKADPVTYPALQPYLEALLRETRDRRVSLPARGAPLGQDDFTELRAVKDYLVRVDNEHRSMHELEERDSTSDPNESRPTKRVSFRSNPPPQPPDLHTSSDVPHQVANNGTATLGLMHASTVTNEAILPPIASRGRMNAPPPPIIQTPSDAALESMKWIPLRTRIPVAIRTTRRTRKTDYPFQSLGRSSTRDLWTGFFCPFLLIWLNGGRRQRYVRERLRIFVALVSWLVSTYDTLLYFAYGSRLGPVIVEEDRPTTAKMSAFQPQNLSQPGRF</sequence>
<feature type="region of interest" description="Disordered" evidence="1">
    <location>
        <begin position="79"/>
        <end position="125"/>
    </location>
</feature>
<reference evidence="3 4" key="1">
    <citation type="journal article" date="2020" name="Genomics">
        <title>Complete, high-quality genomes from long-read metagenomic sequencing of two wolf lichen thalli reveals enigmatic genome architecture.</title>
        <authorList>
            <person name="McKenzie S.K."/>
            <person name="Walston R.F."/>
            <person name="Allen J.L."/>
        </authorList>
    </citation>
    <scope>NUCLEOTIDE SEQUENCE [LARGE SCALE GENOMIC DNA]</scope>
    <source>
        <strain evidence="3">WasteWater2</strain>
    </source>
</reference>
<feature type="region of interest" description="Disordered" evidence="1">
    <location>
        <begin position="1"/>
        <end position="25"/>
    </location>
</feature>
<dbReference type="Proteomes" id="UP000578531">
    <property type="component" value="Unassembled WGS sequence"/>
</dbReference>
<evidence type="ECO:0000256" key="2">
    <source>
        <dbReference type="SAM" id="Phobius"/>
    </source>
</evidence>
<feature type="compositionally biased region" description="Polar residues" evidence="1">
    <location>
        <begin position="114"/>
        <end position="125"/>
    </location>
</feature>
<keyword evidence="2" id="KW-1133">Transmembrane helix</keyword>
<accession>A0A8H6L7V0</accession>
<keyword evidence="4" id="KW-1185">Reference proteome</keyword>
<gene>
    <name evidence="3" type="ORF">HO173_003244</name>
</gene>
<evidence type="ECO:0000256" key="1">
    <source>
        <dbReference type="SAM" id="MobiDB-lite"/>
    </source>
</evidence>
<evidence type="ECO:0000313" key="3">
    <source>
        <dbReference type="EMBL" id="KAF6238738.1"/>
    </source>
</evidence>
<keyword evidence="2" id="KW-0812">Transmembrane</keyword>
<feature type="compositionally biased region" description="Basic and acidic residues" evidence="1">
    <location>
        <begin position="79"/>
        <end position="96"/>
    </location>
</feature>
<dbReference type="EMBL" id="JACCJC010000008">
    <property type="protein sequence ID" value="KAF6238738.1"/>
    <property type="molecule type" value="Genomic_DNA"/>
</dbReference>
<feature type="compositionally biased region" description="Polar residues" evidence="1">
    <location>
        <begin position="1"/>
        <end position="18"/>
    </location>
</feature>
<comment type="caution">
    <text evidence="3">The sequence shown here is derived from an EMBL/GenBank/DDBJ whole genome shotgun (WGS) entry which is preliminary data.</text>
</comment>
<dbReference type="GeneID" id="59284913"/>
<dbReference type="RefSeq" id="XP_037168037.1">
    <property type="nucleotide sequence ID" value="XM_037305172.1"/>
</dbReference>
<feature type="transmembrane region" description="Helical" evidence="2">
    <location>
        <begin position="238"/>
        <end position="258"/>
    </location>
</feature>
<keyword evidence="2" id="KW-0472">Membrane</keyword>